<dbReference type="Proteomes" id="UP000288178">
    <property type="component" value="Unassembled WGS sequence"/>
</dbReference>
<dbReference type="AlphaFoldDB" id="A0A3S2U191"/>
<dbReference type="PANTHER" id="PTHR30093">
    <property type="entry name" value="GENERAL SECRETION PATHWAY PROTEIN G"/>
    <property type="match status" value="1"/>
</dbReference>
<dbReference type="GO" id="GO:0015627">
    <property type="term" value="C:type II protein secretion system complex"/>
    <property type="evidence" value="ECO:0007669"/>
    <property type="project" value="InterPro"/>
</dbReference>
<keyword evidence="4" id="KW-1185">Reference proteome</keyword>
<keyword evidence="2" id="KW-0812">Transmembrane</keyword>
<feature type="transmembrane region" description="Helical" evidence="2">
    <location>
        <begin position="28"/>
        <end position="46"/>
    </location>
</feature>
<proteinExistence type="predicted"/>
<dbReference type="InterPro" id="IPR031982">
    <property type="entry name" value="PilE-like"/>
</dbReference>
<dbReference type="Pfam" id="PF16732">
    <property type="entry name" value="ComP_DUS"/>
    <property type="match status" value="1"/>
</dbReference>
<keyword evidence="1" id="KW-0488">Methylation</keyword>
<evidence type="ECO:0000313" key="3">
    <source>
        <dbReference type="EMBL" id="RVT49723.1"/>
    </source>
</evidence>
<dbReference type="RefSeq" id="WP_128199895.1">
    <property type="nucleotide sequence ID" value="NZ_SACT01000007.1"/>
</dbReference>
<dbReference type="OrthoDB" id="8592370at2"/>
<sequence>MSCLPLHTARPPAPQPCQDRRGFTMVELLLAIVVVAILAAIAVPAYNESVRKSRRSEAYTALAAVQQAQERWRNNNASYTTALTAAGGDDPPGLGLSDVTPGGYYAVSIDAADATGYTLTAFGRDGTSQASDECRGLRVRLAGGNLTYAGCGTADCGGFAATHTCWTR</sequence>
<gene>
    <name evidence="3" type="ORF">ENE75_18950</name>
</gene>
<dbReference type="Pfam" id="PF07963">
    <property type="entry name" value="N_methyl"/>
    <property type="match status" value="1"/>
</dbReference>
<dbReference type="InterPro" id="IPR012902">
    <property type="entry name" value="N_methyl_site"/>
</dbReference>
<dbReference type="PRINTS" id="PR00813">
    <property type="entry name" value="BCTERIALGSPG"/>
</dbReference>
<evidence type="ECO:0000256" key="2">
    <source>
        <dbReference type="SAM" id="Phobius"/>
    </source>
</evidence>
<dbReference type="PANTHER" id="PTHR30093:SF47">
    <property type="entry name" value="TYPE IV PILUS NON-CORE MINOR PILIN PILE"/>
    <property type="match status" value="1"/>
</dbReference>
<dbReference type="NCBIfam" id="TIGR02532">
    <property type="entry name" value="IV_pilin_GFxxxE"/>
    <property type="match status" value="1"/>
</dbReference>
<comment type="caution">
    <text evidence="3">The sequence shown here is derived from an EMBL/GenBank/DDBJ whole genome shotgun (WGS) entry which is preliminary data.</text>
</comment>
<dbReference type="InterPro" id="IPR045584">
    <property type="entry name" value="Pilin-like"/>
</dbReference>
<evidence type="ECO:0000256" key="1">
    <source>
        <dbReference type="ARBA" id="ARBA00022481"/>
    </source>
</evidence>
<protein>
    <submittedName>
        <fullName evidence="3">Prepilin-type N-terminal cleavage/methylation domain-containing protein</fullName>
    </submittedName>
</protein>
<keyword evidence="2" id="KW-0472">Membrane</keyword>
<name>A0A3S2U191_9BURK</name>
<dbReference type="SUPFAM" id="SSF54523">
    <property type="entry name" value="Pili subunits"/>
    <property type="match status" value="1"/>
</dbReference>
<accession>A0A3S2U191</accession>
<dbReference type="EMBL" id="SACT01000007">
    <property type="protein sequence ID" value="RVT49723.1"/>
    <property type="molecule type" value="Genomic_DNA"/>
</dbReference>
<dbReference type="InterPro" id="IPR000983">
    <property type="entry name" value="Bac_GSPG_pilin"/>
</dbReference>
<dbReference type="GO" id="GO:0015628">
    <property type="term" value="P:protein secretion by the type II secretion system"/>
    <property type="evidence" value="ECO:0007669"/>
    <property type="project" value="InterPro"/>
</dbReference>
<organism evidence="3 4">
    <name type="scientific">Rubrivivax albus</name>
    <dbReference type="NCBI Taxonomy" id="2499835"/>
    <lineage>
        <taxon>Bacteria</taxon>
        <taxon>Pseudomonadati</taxon>
        <taxon>Pseudomonadota</taxon>
        <taxon>Betaproteobacteria</taxon>
        <taxon>Burkholderiales</taxon>
        <taxon>Sphaerotilaceae</taxon>
        <taxon>Rubrivivax</taxon>
    </lineage>
</organism>
<dbReference type="Gene3D" id="3.30.700.10">
    <property type="entry name" value="Glycoprotein, Type 4 Pilin"/>
    <property type="match status" value="1"/>
</dbReference>
<keyword evidence="2" id="KW-1133">Transmembrane helix</keyword>
<dbReference type="GO" id="GO:0043683">
    <property type="term" value="P:type IV pilus assembly"/>
    <property type="evidence" value="ECO:0007669"/>
    <property type="project" value="InterPro"/>
</dbReference>
<reference evidence="3 4" key="1">
    <citation type="submission" date="2019-01" db="EMBL/GenBank/DDBJ databases">
        <authorList>
            <person name="Chen W.-M."/>
        </authorList>
    </citation>
    <scope>NUCLEOTIDE SEQUENCE [LARGE SCALE GENOMIC DNA]</scope>
    <source>
        <strain evidence="3 4">ICH-3</strain>
    </source>
</reference>
<evidence type="ECO:0000313" key="4">
    <source>
        <dbReference type="Proteomes" id="UP000288178"/>
    </source>
</evidence>